<evidence type="ECO:0000256" key="2">
    <source>
        <dbReference type="ARBA" id="ARBA00013169"/>
    </source>
</evidence>
<keyword evidence="3" id="KW-0436">Ligase</keyword>
<dbReference type="InParanoid" id="Q0TW85"/>
<dbReference type="InterPro" id="IPR002300">
    <property type="entry name" value="aa-tRNA-synth_Ia"/>
</dbReference>
<dbReference type="KEGG" id="pno:SNOG_16211"/>
<dbReference type="InterPro" id="IPR014729">
    <property type="entry name" value="Rossmann-like_a/b/a_fold"/>
</dbReference>
<organism evidence="10 11">
    <name type="scientific">Phaeosphaeria nodorum (strain SN15 / ATCC MYA-4574 / FGSC 10173)</name>
    <name type="common">Glume blotch fungus</name>
    <name type="synonym">Parastagonospora nodorum</name>
    <dbReference type="NCBI Taxonomy" id="321614"/>
    <lineage>
        <taxon>Eukaryota</taxon>
        <taxon>Fungi</taxon>
        <taxon>Dikarya</taxon>
        <taxon>Ascomycota</taxon>
        <taxon>Pezizomycotina</taxon>
        <taxon>Dothideomycetes</taxon>
        <taxon>Pleosporomycetidae</taxon>
        <taxon>Pleosporales</taxon>
        <taxon>Pleosporineae</taxon>
        <taxon>Phaeosphaeriaceae</taxon>
        <taxon>Parastagonospora</taxon>
    </lineage>
</organism>
<dbReference type="AlphaFoldDB" id="Q0TW85"/>
<gene>
    <name evidence="10" type="ORF">SNOG_16211</name>
</gene>
<evidence type="ECO:0000256" key="1">
    <source>
        <dbReference type="ARBA" id="ARBA00005594"/>
    </source>
</evidence>
<dbReference type="SUPFAM" id="SSF52374">
    <property type="entry name" value="Nucleotidylyl transferase"/>
    <property type="match status" value="1"/>
</dbReference>
<dbReference type="FunFam" id="3.40.50.620:FF:000457">
    <property type="entry name" value="Predicted protein"/>
    <property type="match status" value="1"/>
</dbReference>
<evidence type="ECO:0000256" key="8">
    <source>
        <dbReference type="ARBA" id="ARBA00029936"/>
    </source>
</evidence>
<name>Q0TW85_PHANO</name>
<keyword evidence="4" id="KW-0547">Nucleotide-binding</keyword>
<evidence type="ECO:0000256" key="3">
    <source>
        <dbReference type="ARBA" id="ARBA00022598"/>
    </source>
</evidence>
<feature type="domain" description="Aminoacyl-tRNA synthetase class Ia" evidence="9">
    <location>
        <begin position="1"/>
        <end position="247"/>
    </location>
</feature>
<dbReference type="PANTHER" id="PTHR11946">
    <property type="entry name" value="VALYL-TRNA SYNTHETASES"/>
    <property type="match status" value="1"/>
</dbReference>
<dbReference type="Proteomes" id="UP000001055">
    <property type="component" value="Unassembled WGS sequence"/>
</dbReference>
<dbReference type="HOGENOM" id="CLU_084648_0_0_1"/>
<proteinExistence type="inferred from homology"/>
<dbReference type="EMBL" id="CH445368">
    <property type="protein sequence ID" value="EAT76395.2"/>
    <property type="molecule type" value="Genomic_DNA"/>
</dbReference>
<evidence type="ECO:0000313" key="10">
    <source>
        <dbReference type="EMBL" id="EAT76395.2"/>
    </source>
</evidence>
<evidence type="ECO:0000256" key="7">
    <source>
        <dbReference type="ARBA" id="ARBA00023146"/>
    </source>
</evidence>
<evidence type="ECO:0000256" key="4">
    <source>
        <dbReference type="ARBA" id="ARBA00022741"/>
    </source>
</evidence>
<dbReference type="Gene3D" id="3.40.50.620">
    <property type="entry name" value="HUPs"/>
    <property type="match status" value="1"/>
</dbReference>
<dbReference type="InterPro" id="IPR002303">
    <property type="entry name" value="Valyl-tRNA_ligase"/>
</dbReference>
<dbReference type="Pfam" id="PF00133">
    <property type="entry name" value="tRNA-synt_1"/>
    <property type="match status" value="1"/>
</dbReference>
<accession>Q0TW85</accession>
<sequence>MKSLAEPAIRAVQKGDIKIIPASSEKVYYHWMKNMNDWCLSRQLWFGHQCPAYSFRVGDEAIDRADSSRWVAGRTDGEARCKAEAKFPGKQVALERDPDVLDPWFSAGLWPFSTLGWPKDTHDMQKLFPTSVFETGWGILFFWVARMIFFSIYLTGTVPFKEVYCHSLIRGSEGRKMSKSLGNVVDPIDIMEGISLQALHAKLHVGNLDPKEIKTAERYQRTAFPQGIPECGADALRMALIGYTTGGEYLCDTFLENSKAIFDENAEAQKESAKQTLYTAIEGVYQ</sequence>
<dbReference type="GeneID" id="5983265"/>
<dbReference type="RefSeq" id="XP_001806335.1">
    <property type="nucleotide sequence ID" value="XM_001806283.1"/>
</dbReference>
<evidence type="ECO:0000256" key="6">
    <source>
        <dbReference type="ARBA" id="ARBA00022917"/>
    </source>
</evidence>
<dbReference type="eggNOG" id="KOG0432">
    <property type="taxonomic scope" value="Eukaryota"/>
</dbReference>
<evidence type="ECO:0000259" key="9">
    <source>
        <dbReference type="Pfam" id="PF00133"/>
    </source>
</evidence>
<comment type="similarity">
    <text evidence="1">Belongs to the class-I aminoacyl-tRNA synthetase family.</text>
</comment>
<keyword evidence="5" id="KW-0067">ATP-binding</keyword>
<dbReference type="GO" id="GO:0006438">
    <property type="term" value="P:valyl-tRNA aminoacylation"/>
    <property type="evidence" value="ECO:0007669"/>
    <property type="project" value="InterPro"/>
</dbReference>
<reference evidence="11" key="1">
    <citation type="journal article" date="2007" name="Plant Cell">
        <title>Dothideomycete-plant interactions illuminated by genome sequencing and EST analysis of the wheat pathogen Stagonospora nodorum.</title>
        <authorList>
            <person name="Hane J.K."/>
            <person name="Lowe R.G."/>
            <person name="Solomon P.S."/>
            <person name="Tan K.C."/>
            <person name="Schoch C.L."/>
            <person name="Spatafora J.W."/>
            <person name="Crous P.W."/>
            <person name="Kodira C."/>
            <person name="Birren B.W."/>
            <person name="Galagan J.E."/>
            <person name="Torriani S.F."/>
            <person name="McDonald B.A."/>
            <person name="Oliver R.P."/>
        </authorList>
    </citation>
    <scope>NUCLEOTIDE SEQUENCE [LARGE SCALE GENOMIC DNA]</scope>
    <source>
        <strain evidence="11">SN15 / ATCC MYA-4574 / FGSC 10173</strain>
    </source>
</reference>
<dbReference type="VEuPathDB" id="FungiDB:JI435_162110"/>
<dbReference type="GO" id="GO:0004832">
    <property type="term" value="F:valine-tRNA ligase activity"/>
    <property type="evidence" value="ECO:0007669"/>
    <property type="project" value="UniProtKB-EC"/>
</dbReference>
<keyword evidence="7" id="KW-0030">Aminoacyl-tRNA synthetase</keyword>
<dbReference type="GO" id="GO:0005524">
    <property type="term" value="F:ATP binding"/>
    <property type="evidence" value="ECO:0007669"/>
    <property type="project" value="UniProtKB-KW"/>
</dbReference>
<dbReference type="PANTHER" id="PTHR11946:SF109">
    <property type="entry name" value="VALINE--TRNA LIGASE"/>
    <property type="match status" value="1"/>
</dbReference>
<evidence type="ECO:0000256" key="5">
    <source>
        <dbReference type="ARBA" id="ARBA00022840"/>
    </source>
</evidence>
<evidence type="ECO:0000313" key="11">
    <source>
        <dbReference type="Proteomes" id="UP000001055"/>
    </source>
</evidence>
<dbReference type="STRING" id="321614.Q0TW85"/>
<keyword evidence="6" id="KW-0648">Protein biosynthesis</keyword>
<protein>
    <recommendedName>
        <fullName evidence="2">valine--tRNA ligase</fullName>
        <ecNumber evidence="2">6.1.1.9</ecNumber>
    </recommendedName>
    <alternativeName>
        <fullName evidence="8">Valyl-tRNA synthetase</fullName>
    </alternativeName>
</protein>
<dbReference type="EC" id="6.1.1.9" evidence="2"/>
<dbReference type="PRINTS" id="PR00986">
    <property type="entry name" value="TRNASYNTHVAL"/>
</dbReference>